<evidence type="ECO:0000256" key="6">
    <source>
        <dbReference type="ARBA" id="ARBA00022792"/>
    </source>
</evidence>
<organism evidence="13 14">
    <name type="scientific">Colletotrichum tanaceti</name>
    <dbReference type="NCBI Taxonomy" id="1306861"/>
    <lineage>
        <taxon>Eukaryota</taxon>
        <taxon>Fungi</taxon>
        <taxon>Dikarya</taxon>
        <taxon>Ascomycota</taxon>
        <taxon>Pezizomycotina</taxon>
        <taxon>Sordariomycetes</taxon>
        <taxon>Hypocreomycetidae</taxon>
        <taxon>Glomerellales</taxon>
        <taxon>Glomerellaceae</taxon>
        <taxon>Colletotrichum</taxon>
        <taxon>Colletotrichum destructivum species complex</taxon>
    </lineage>
</organism>
<keyword evidence="4 9" id="KW-0812">Transmembrane</keyword>
<comment type="similarity">
    <text evidence="2 10">Belongs to the mitochondrial carrier (TC 2.A.29) family.</text>
</comment>
<dbReference type="Proteomes" id="UP000310108">
    <property type="component" value="Unassembled WGS sequence"/>
</dbReference>
<keyword evidence="3 10" id="KW-0813">Transport</keyword>
<evidence type="ECO:0000256" key="8">
    <source>
        <dbReference type="ARBA" id="ARBA00023136"/>
    </source>
</evidence>
<evidence type="ECO:0000256" key="1">
    <source>
        <dbReference type="ARBA" id="ARBA00004141"/>
    </source>
</evidence>
<dbReference type="PROSITE" id="PS50920">
    <property type="entry name" value="SOLCAR"/>
    <property type="match status" value="3"/>
</dbReference>
<dbReference type="GO" id="GO:0016020">
    <property type="term" value="C:membrane"/>
    <property type="evidence" value="ECO:0007669"/>
    <property type="project" value="UniProtKB-SubCell"/>
</dbReference>
<name>A0A4U6WZQ3_9PEZI</name>
<dbReference type="InterPro" id="IPR023395">
    <property type="entry name" value="MCP_dom_sf"/>
</dbReference>
<evidence type="ECO:0000256" key="3">
    <source>
        <dbReference type="ARBA" id="ARBA00022448"/>
    </source>
</evidence>
<feature type="repeat" description="Solcar" evidence="9">
    <location>
        <begin position="2"/>
        <end position="80"/>
    </location>
</feature>
<keyword evidence="8 9" id="KW-0472">Membrane</keyword>
<keyword evidence="5" id="KW-0677">Repeat</keyword>
<evidence type="ECO:0000256" key="4">
    <source>
        <dbReference type="ARBA" id="ARBA00022692"/>
    </source>
</evidence>
<dbReference type="Gene3D" id="1.50.40.10">
    <property type="entry name" value="Mitochondrial carrier domain"/>
    <property type="match status" value="2"/>
</dbReference>
<evidence type="ECO:0000256" key="12">
    <source>
        <dbReference type="SAM" id="Phobius"/>
    </source>
</evidence>
<accession>A0A4U6WZQ3</accession>
<keyword evidence="6" id="KW-0496">Mitochondrion</keyword>
<dbReference type="AlphaFoldDB" id="A0A4U6WZQ3"/>
<keyword evidence="7 12" id="KW-1133">Transmembrane helix</keyword>
<feature type="region of interest" description="Disordered" evidence="11">
    <location>
        <begin position="234"/>
        <end position="263"/>
    </location>
</feature>
<proteinExistence type="inferred from homology"/>
<evidence type="ECO:0000256" key="9">
    <source>
        <dbReference type="PROSITE-ProRule" id="PRU00282"/>
    </source>
</evidence>
<keyword evidence="6" id="KW-0999">Mitochondrion inner membrane</keyword>
<feature type="repeat" description="Solcar" evidence="9">
    <location>
        <begin position="200"/>
        <end position="310"/>
    </location>
</feature>
<gene>
    <name evidence="13" type="primary">PET8</name>
    <name evidence="13" type="ORF">CTA1_3986</name>
</gene>
<dbReference type="InterPro" id="IPR018108">
    <property type="entry name" value="MCP_transmembrane"/>
</dbReference>
<evidence type="ECO:0000256" key="5">
    <source>
        <dbReference type="ARBA" id="ARBA00022737"/>
    </source>
</evidence>
<dbReference type="Pfam" id="PF00153">
    <property type="entry name" value="Mito_carr"/>
    <property type="match status" value="3"/>
</dbReference>
<comment type="caution">
    <text evidence="13">The sequence shown here is derived from an EMBL/GenBank/DDBJ whole genome shotgun (WGS) entry which is preliminary data.</text>
</comment>
<evidence type="ECO:0000256" key="2">
    <source>
        <dbReference type="ARBA" id="ARBA00006375"/>
    </source>
</evidence>
<dbReference type="SUPFAM" id="SSF103506">
    <property type="entry name" value="Mitochondrial carrier"/>
    <property type="match status" value="1"/>
</dbReference>
<evidence type="ECO:0000256" key="10">
    <source>
        <dbReference type="RuleBase" id="RU000488"/>
    </source>
</evidence>
<evidence type="ECO:0000313" key="14">
    <source>
        <dbReference type="Proteomes" id="UP000310108"/>
    </source>
</evidence>
<comment type="subcellular location">
    <subcellularLocation>
        <location evidence="1">Membrane</location>
        <topology evidence="1">Multi-pass membrane protein</topology>
    </subcellularLocation>
</comment>
<feature type="transmembrane region" description="Helical" evidence="12">
    <location>
        <begin position="52"/>
        <end position="74"/>
    </location>
</feature>
<evidence type="ECO:0000256" key="7">
    <source>
        <dbReference type="ARBA" id="ARBA00022989"/>
    </source>
</evidence>
<dbReference type="PANTHER" id="PTHR45667">
    <property type="entry name" value="S-ADENOSYLMETHIONINE MITOCHONDRIAL CARRIER PROTEIN"/>
    <property type="match status" value="1"/>
</dbReference>
<keyword evidence="14" id="KW-1185">Reference proteome</keyword>
<evidence type="ECO:0000313" key="13">
    <source>
        <dbReference type="EMBL" id="TKW48580.1"/>
    </source>
</evidence>
<protein>
    <submittedName>
        <fullName evidence="13">Putative mitochondrial carrier protein PET8</fullName>
    </submittedName>
</protein>
<reference evidence="13 14" key="1">
    <citation type="journal article" date="2019" name="PLoS ONE">
        <title>Comparative genome analysis indicates high evolutionary potential of pathogenicity genes in Colletotrichum tanaceti.</title>
        <authorList>
            <person name="Lelwala R.V."/>
            <person name="Korhonen P.K."/>
            <person name="Young N.D."/>
            <person name="Scott J.B."/>
            <person name="Ades P.A."/>
            <person name="Gasser R.B."/>
            <person name="Taylor P.W.J."/>
        </authorList>
    </citation>
    <scope>NUCLEOTIDE SEQUENCE [LARGE SCALE GENOMIC DNA]</scope>
    <source>
        <strain evidence="13">BRIP57314</strain>
    </source>
</reference>
<feature type="repeat" description="Solcar" evidence="9">
    <location>
        <begin position="88"/>
        <end position="181"/>
    </location>
</feature>
<sequence>MYEIYAAGAAAAFTVDCLIYPLDTLKTRYQSRDFVQTYASSPGSKAPLFRGLYQGIGSVVLATLPAAGIFFATYETMKTTISDTVSVPLPLVHASASTIAEMGSCLVLAPAEVIKQNAQMLRRQEGGGGAGSKGSTSLEALRQVTGSGAQRRLFSGYTALVARNIPFTAIQFPIFEHVRKTIWASRERERTAGEEQGLIETGVVTGTSAGAAGAFAAFITTPGDVVKTRMMLSAGETGSGSGSREGDASPRGSGDASKPLRKSRGSLEVTKDVYRQHGVRGLFRGGGLRSVWTAVGSGLYLGTYEMSKVWLTRGKEESDVVGGL</sequence>
<dbReference type="EMBL" id="PJEX01000876">
    <property type="protein sequence ID" value="TKW48580.1"/>
    <property type="molecule type" value="Genomic_DNA"/>
</dbReference>
<evidence type="ECO:0000256" key="11">
    <source>
        <dbReference type="SAM" id="MobiDB-lite"/>
    </source>
</evidence>